<dbReference type="EMBL" id="JBFRUW010000022">
    <property type="protein sequence ID" value="MFA0568203.1"/>
    <property type="molecule type" value="Genomic_DNA"/>
</dbReference>
<dbReference type="NCBIfam" id="TIGR02532">
    <property type="entry name" value="IV_pilin_GFxxxE"/>
    <property type="match status" value="1"/>
</dbReference>
<comment type="caution">
    <text evidence="11">The sequence shown here is derived from an EMBL/GenBank/DDBJ whole genome shotgun (WGS) entry which is preliminary data.</text>
</comment>
<dbReference type="PROSITE" id="PS00409">
    <property type="entry name" value="PROKAR_NTER_METHYL"/>
    <property type="match status" value="1"/>
</dbReference>
<keyword evidence="4 9" id="KW-0488">Methylation</keyword>
<comment type="PTM">
    <text evidence="9">Cleaved by prepilin peptidase.</text>
</comment>
<sequence length="123" mass="13551">MKKSKRLHATRGMTLLEVLVALAIFATAAISVIRAVTQHINTLGYLEEKTFASIVVDNQMAMVMLHPDKLKKSKGEQEMAGRQWFWTVTPIATSDSLLKAFDVSVATSKTSSPVVTVRSYVPN</sequence>
<comment type="similarity">
    <text evidence="2 9">Belongs to the GSP I family.</text>
</comment>
<dbReference type="Gene3D" id="3.30.1300.30">
    <property type="entry name" value="GSPII I/J protein-like"/>
    <property type="match status" value="1"/>
</dbReference>
<dbReference type="Pfam" id="PF02501">
    <property type="entry name" value="T2SSI"/>
    <property type="match status" value="1"/>
</dbReference>
<evidence type="ECO:0000256" key="5">
    <source>
        <dbReference type="ARBA" id="ARBA00022519"/>
    </source>
</evidence>
<evidence type="ECO:0000256" key="3">
    <source>
        <dbReference type="ARBA" id="ARBA00022475"/>
    </source>
</evidence>
<keyword evidence="3" id="KW-1003">Cell membrane</keyword>
<evidence type="ECO:0000256" key="2">
    <source>
        <dbReference type="ARBA" id="ARBA00008358"/>
    </source>
</evidence>
<dbReference type="NCBIfam" id="TIGR01707">
    <property type="entry name" value="gspI"/>
    <property type="match status" value="1"/>
</dbReference>
<evidence type="ECO:0000313" key="12">
    <source>
        <dbReference type="Proteomes" id="UP001570417"/>
    </source>
</evidence>
<comment type="subcellular location">
    <subcellularLocation>
        <location evidence="1 9">Cell inner membrane</location>
        <topology evidence="1 9">Single-pass membrane protein</topology>
    </subcellularLocation>
</comment>
<evidence type="ECO:0000256" key="4">
    <source>
        <dbReference type="ARBA" id="ARBA00022481"/>
    </source>
</evidence>
<keyword evidence="12" id="KW-1185">Reference proteome</keyword>
<comment type="function">
    <text evidence="9">Component of the type II secretion system required for the energy-dependent secretion of extracellular factors such as proteases and toxins from the periplasm.</text>
</comment>
<dbReference type="Proteomes" id="UP001570417">
    <property type="component" value="Unassembled WGS sequence"/>
</dbReference>
<evidence type="ECO:0000256" key="8">
    <source>
        <dbReference type="ARBA" id="ARBA00023136"/>
    </source>
</evidence>
<evidence type="ECO:0000256" key="9">
    <source>
        <dbReference type="RuleBase" id="RU368030"/>
    </source>
</evidence>
<proteinExistence type="inferred from homology"/>
<dbReference type="RefSeq" id="WP_137373959.1">
    <property type="nucleotide sequence ID" value="NZ_AP025490.1"/>
</dbReference>
<dbReference type="InterPro" id="IPR012902">
    <property type="entry name" value="N_methyl_site"/>
</dbReference>
<accession>A0ABV4NAB2</accession>
<dbReference type="InterPro" id="IPR003413">
    <property type="entry name" value="T2SS_GspI_C"/>
</dbReference>
<gene>
    <name evidence="11" type="primary">gspI</name>
    <name evidence="11" type="ORF">AB4566_07935</name>
</gene>
<evidence type="ECO:0000256" key="6">
    <source>
        <dbReference type="ARBA" id="ARBA00022692"/>
    </source>
</evidence>
<dbReference type="PANTHER" id="PTHR38779">
    <property type="entry name" value="TYPE II SECRETION SYSTEM PROTEIN I-RELATED"/>
    <property type="match status" value="1"/>
</dbReference>
<protein>
    <recommendedName>
        <fullName evidence="9">Type II secretion system protein I</fullName>
        <shortName evidence="9">T2SS minor pseudopilin I</shortName>
    </recommendedName>
</protein>
<dbReference type="InterPro" id="IPR045584">
    <property type="entry name" value="Pilin-like"/>
</dbReference>
<name>A0ABV4NAB2_9VIBR</name>
<feature type="domain" description="Type II secretion system protein GspI C-terminal" evidence="10">
    <location>
        <begin position="46"/>
        <end position="121"/>
    </location>
</feature>
<evidence type="ECO:0000259" key="10">
    <source>
        <dbReference type="Pfam" id="PF02501"/>
    </source>
</evidence>
<evidence type="ECO:0000256" key="7">
    <source>
        <dbReference type="ARBA" id="ARBA00022989"/>
    </source>
</evidence>
<evidence type="ECO:0000256" key="1">
    <source>
        <dbReference type="ARBA" id="ARBA00004377"/>
    </source>
</evidence>
<keyword evidence="6" id="KW-0812">Transmembrane</keyword>
<dbReference type="SUPFAM" id="SSF54523">
    <property type="entry name" value="Pili subunits"/>
    <property type="match status" value="1"/>
</dbReference>
<dbReference type="Pfam" id="PF07963">
    <property type="entry name" value="N_methyl"/>
    <property type="match status" value="1"/>
</dbReference>
<keyword evidence="5 9" id="KW-0997">Cell inner membrane</keyword>
<organism evidence="11 12">
    <name type="scientific">Vibrio gallaecicus</name>
    <dbReference type="NCBI Taxonomy" id="552386"/>
    <lineage>
        <taxon>Bacteria</taxon>
        <taxon>Pseudomonadati</taxon>
        <taxon>Pseudomonadota</taxon>
        <taxon>Gammaproteobacteria</taxon>
        <taxon>Vibrionales</taxon>
        <taxon>Vibrionaceae</taxon>
        <taxon>Vibrio</taxon>
    </lineage>
</organism>
<dbReference type="PANTHER" id="PTHR38779:SF2">
    <property type="entry name" value="TYPE II SECRETION SYSTEM PROTEIN I-RELATED"/>
    <property type="match status" value="1"/>
</dbReference>
<evidence type="ECO:0000313" key="11">
    <source>
        <dbReference type="EMBL" id="MFA0568203.1"/>
    </source>
</evidence>
<reference evidence="11 12" key="1">
    <citation type="journal article" date="2024" name="ISME J.">
        <title>Tailless and filamentous prophages are predominant in marine Vibrio.</title>
        <authorList>
            <person name="Steensen K."/>
            <person name="Seneca J."/>
            <person name="Bartlau N."/>
            <person name="Yu X.A."/>
            <person name="Hussain F.A."/>
            <person name="Polz M.F."/>
        </authorList>
    </citation>
    <scope>NUCLEOTIDE SEQUENCE [LARGE SCALE GENOMIC DNA]</scope>
    <source>
        <strain evidence="11 12">10N.222.51.A1</strain>
    </source>
</reference>
<keyword evidence="8" id="KW-0472">Membrane</keyword>
<dbReference type="InterPro" id="IPR010052">
    <property type="entry name" value="T2SS_protein-GspI"/>
</dbReference>
<comment type="subunit">
    <text evidence="9">Type II secretion is composed of four main components: the outer membrane complex, the inner membrane complex, the cytoplasmic secretion ATPase and the periplasm-spanning pseudopilus.</text>
</comment>
<keyword evidence="7" id="KW-1133">Transmembrane helix</keyword>